<feature type="transmembrane region" description="Helical" evidence="1">
    <location>
        <begin position="12"/>
        <end position="29"/>
    </location>
</feature>
<comment type="caution">
    <text evidence="2">The sequence shown here is derived from an EMBL/GenBank/DDBJ whole genome shotgun (WGS) entry which is preliminary data.</text>
</comment>
<dbReference type="Proteomes" id="UP000825935">
    <property type="component" value="Chromosome 36"/>
</dbReference>
<protein>
    <submittedName>
        <fullName evidence="2">Uncharacterized protein</fullName>
    </submittedName>
</protein>
<dbReference type="EMBL" id="CM035441">
    <property type="protein sequence ID" value="KAH7281395.1"/>
    <property type="molecule type" value="Genomic_DNA"/>
</dbReference>
<keyword evidence="1" id="KW-0812">Transmembrane</keyword>
<keyword evidence="3" id="KW-1185">Reference proteome</keyword>
<evidence type="ECO:0000313" key="2">
    <source>
        <dbReference type="EMBL" id="KAH7281395.1"/>
    </source>
</evidence>
<reference evidence="2" key="1">
    <citation type="submission" date="2021-08" db="EMBL/GenBank/DDBJ databases">
        <title>WGS assembly of Ceratopteris richardii.</title>
        <authorList>
            <person name="Marchant D.B."/>
            <person name="Chen G."/>
            <person name="Jenkins J."/>
            <person name="Shu S."/>
            <person name="Leebens-Mack J."/>
            <person name="Grimwood J."/>
            <person name="Schmutz J."/>
            <person name="Soltis P."/>
            <person name="Soltis D."/>
            <person name="Chen Z.-H."/>
        </authorList>
    </citation>
    <scope>NUCLEOTIDE SEQUENCE</scope>
    <source>
        <strain evidence="2">Whitten #5841</strain>
        <tissue evidence="2">Leaf</tissue>
    </source>
</reference>
<keyword evidence="1" id="KW-1133">Transmembrane helix</keyword>
<evidence type="ECO:0000256" key="1">
    <source>
        <dbReference type="SAM" id="Phobius"/>
    </source>
</evidence>
<evidence type="ECO:0000313" key="3">
    <source>
        <dbReference type="Proteomes" id="UP000825935"/>
    </source>
</evidence>
<dbReference type="AlphaFoldDB" id="A0A8T2QCR8"/>
<name>A0A8T2QCR8_CERRI</name>
<proteinExistence type="predicted"/>
<organism evidence="2 3">
    <name type="scientific">Ceratopteris richardii</name>
    <name type="common">Triangle waterfern</name>
    <dbReference type="NCBI Taxonomy" id="49495"/>
    <lineage>
        <taxon>Eukaryota</taxon>
        <taxon>Viridiplantae</taxon>
        <taxon>Streptophyta</taxon>
        <taxon>Embryophyta</taxon>
        <taxon>Tracheophyta</taxon>
        <taxon>Polypodiopsida</taxon>
        <taxon>Polypodiidae</taxon>
        <taxon>Polypodiales</taxon>
        <taxon>Pteridineae</taxon>
        <taxon>Pteridaceae</taxon>
        <taxon>Parkerioideae</taxon>
        <taxon>Ceratopteris</taxon>
    </lineage>
</organism>
<gene>
    <name evidence="2" type="ORF">KP509_36G045400</name>
</gene>
<keyword evidence="1" id="KW-0472">Membrane</keyword>
<sequence length="61" mass="7018">MHNKLTRDLRPVFHATAIAVVPCAVTLLLKTSYLRVCRLCRQLSVTWRFSKGITFHHNSIP</sequence>
<accession>A0A8T2QCR8</accession>